<dbReference type="EMBL" id="MFYX01000039">
    <property type="protein sequence ID" value="OGK06107.1"/>
    <property type="molecule type" value="Genomic_DNA"/>
</dbReference>
<dbReference type="AlphaFoldDB" id="A0A1F7FHZ4"/>
<feature type="transmembrane region" description="Helical" evidence="1">
    <location>
        <begin position="21"/>
        <end position="40"/>
    </location>
</feature>
<keyword evidence="1" id="KW-0472">Membrane</keyword>
<dbReference type="SUPFAM" id="SSF53850">
    <property type="entry name" value="Periplasmic binding protein-like II"/>
    <property type="match status" value="1"/>
</dbReference>
<organism evidence="2 3">
    <name type="scientific">Candidatus Raymondbacteria bacterium RIFOXYD12_FULL_49_13</name>
    <dbReference type="NCBI Taxonomy" id="1817890"/>
    <lineage>
        <taxon>Bacteria</taxon>
        <taxon>Raymondiibacteriota</taxon>
    </lineage>
</organism>
<evidence type="ECO:0000313" key="2">
    <source>
        <dbReference type="EMBL" id="OGK06107.1"/>
    </source>
</evidence>
<comment type="caution">
    <text evidence="2">The sequence shown here is derived from an EMBL/GenBank/DDBJ whole genome shotgun (WGS) entry which is preliminary data.</text>
</comment>
<keyword evidence="1" id="KW-1133">Transmembrane helix</keyword>
<keyword evidence="1" id="KW-0812">Transmembrane</keyword>
<evidence type="ECO:0000256" key="1">
    <source>
        <dbReference type="SAM" id="Phobius"/>
    </source>
</evidence>
<accession>A0A1F7FHZ4</accession>
<gene>
    <name evidence="2" type="ORF">A2519_11955</name>
</gene>
<dbReference type="Proteomes" id="UP000179243">
    <property type="component" value="Unassembled WGS sequence"/>
</dbReference>
<name>A0A1F7FHZ4_UNCRA</name>
<protein>
    <submittedName>
        <fullName evidence="2">Uncharacterized protein</fullName>
    </submittedName>
</protein>
<dbReference type="Gene3D" id="3.40.190.10">
    <property type="entry name" value="Periplasmic binding protein-like II"/>
    <property type="match status" value="1"/>
</dbReference>
<reference evidence="2 3" key="1">
    <citation type="journal article" date="2016" name="Nat. Commun.">
        <title>Thousands of microbial genomes shed light on interconnected biogeochemical processes in an aquifer system.</title>
        <authorList>
            <person name="Anantharaman K."/>
            <person name="Brown C.T."/>
            <person name="Hug L.A."/>
            <person name="Sharon I."/>
            <person name="Castelle C.J."/>
            <person name="Probst A.J."/>
            <person name="Thomas B.C."/>
            <person name="Singh A."/>
            <person name="Wilkins M.J."/>
            <person name="Karaoz U."/>
            <person name="Brodie E.L."/>
            <person name="Williams K.H."/>
            <person name="Hubbard S.S."/>
            <person name="Banfield J.F."/>
        </authorList>
    </citation>
    <scope>NUCLEOTIDE SEQUENCE [LARGE SCALE GENOMIC DNA]</scope>
</reference>
<proteinExistence type="predicted"/>
<sequence length="792" mass="93087">MKKPYNTNQSYKELVYGKYIFSVKMIAIVVFIVVAAYIILRGIAYSLHESKKMLSVKEFLCLPESERAKFRVSVKSLLIEDVIKYRTDTVLIEIKDPCYFYPTTRGTYRFPEERAIYECRIYSLELLLKRSLFELMYPFVFTITGPADSLIKYNLTNYVKHEGLFPMYITKRIEKEYIVSDTLPNGTTQDRKIYLRDSLAAFFNKELYKENISDRIWAKYVGDGPIGDYKRFSLKDFGELSIEQQKEQRRAFLNLNMIEKNKLRKVNIGVQDLYGGALVDEEPGMYFATLAERKVHECEITNLLAPYFNLASFSLIYPMGRVARAPFSREIGSDNKNTIILIALKSGNAPAQYSLERKDCPKVLKMGMYADITDYITQWEHPELFPKFVMSETSIHGRYYGVPEWCINTDAIAYRRDWLEEPSIYEWFKSKKWIHPIDKRPYIPPYWTFEDFRTIALLITKNDTTGKRRGFVDAPGDFLYLFAHSLFHFPWEHFIKPNRTQKTTWTFFDDNPVLLEGLKTVNQMFWSDRSIFTGVEVSYASAHSDFFGSRVGMLNTTSREVLYNALMQKYSYFGRERSYGDVVGLTSWPGASNFPNITPGDCNIVGFNSYLAPEQLHLSVEWMKELFNGESFNNDLFFKVKESRILGSECLIFREALSSVYKVDTKKLNIDYYSVFPANYIEFYDYVKSYQYLDPPPKMEDFGLTTPEVRALQEEVFKNMFQQVILDSLPNYRQIIRATMNHCNAAILGYKDNDLVDNYRNYYNAMLAYYRKNVPAYYPIFKERYEKYFKFW</sequence>
<evidence type="ECO:0000313" key="3">
    <source>
        <dbReference type="Proteomes" id="UP000179243"/>
    </source>
</evidence>